<feature type="domain" description="Radical SAM core" evidence="5">
    <location>
        <begin position="15"/>
        <end position="119"/>
    </location>
</feature>
<proteinExistence type="predicted"/>
<dbReference type="Proteomes" id="UP000028525">
    <property type="component" value="Unassembled WGS sequence"/>
</dbReference>
<keyword evidence="3" id="KW-0408">Iron</keyword>
<name>A0A084JSK7_9FIRM</name>
<keyword evidence="1" id="KW-0949">S-adenosyl-L-methionine</keyword>
<dbReference type="AlphaFoldDB" id="A0A084JSK7"/>
<dbReference type="EMBL" id="JPME01000001">
    <property type="protein sequence ID" value="KEZ91941.1"/>
    <property type="molecule type" value="Genomic_DNA"/>
</dbReference>
<organism evidence="6 7">
    <name type="scientific">Lacrimispora celerecrescens</name>
    <dbReference type="NCBI Taxonomy" id="29354"/>
    <lineage>
        <taxon>Bacteria</taxon>
        <taxon>Bacillati</taxon>
        <taxon>Bacillota</taxon>
        <taxon>Clostridia</taxon>
        <taxon>Lachnospirales</taxon>
        <taxon>Lachnospiraceae</taxon>
        <taxon>Lacrimispora</taxon>
    </lineage>
</organism>
<gene>
    <name evidence="6" type="ORF">IO98_00060</name>
</gene>
<keyword evidence="2" id="KW-0479">Metal-binding</keyword>
<sequence length="273" mass="31176">MEDDRIYLPHIALGVTLRCTMKCKYCCVYAPYYDPAPHSDYQVLENTIDGLFCIVDYVKKFTLTGGEPLLHIDLPKLIEKAMCYESHFDVLEISTNGTILPSNELVAVLEKYKNKMQILIDNYGKISNKALEFANILKQRDIPFILRKYYGDDVHMGGWIDFGDFTQKSYSSQENKLRFTKCAYSAKSMTFSIRDGEMYPCCRSRRTADIGVVGKDDAGCVNIIDASESIESKRNKVRNLLSAEYWESCTYCLGMCDNSQRVIPAEQLVTKKL</sequence>
<keyword evidence="7" id="KW-1185">Reference proteome</keyword>
<protein>
    <recommendedName>
        <fullName evidence="5">Radical SAM core domain-containing protein</fullName>
    </recommendedName>
</protein>
<dbReference type="STRING" id="29354.IO98_00060"/>
<dbReference type="SFLD" id="SFLDS00029">
    <property type="entry name" value="Radical_SAM"/>
    <property type="match status" value="1"/>
</dbReference>
<evidence type="ECO:0000313" key="7">
    <source>
        <dbReference type="Proteomes" id="UP000028525"/>
    </source>
</evidence>
<reference evidence="6 7" key="1">
    <citation type="submission" date="2014-07" db="EMBL/GenBank/DDBJ databases">
        <title>Draft genome of Clostridium celerecrescens 152B isolated from sediments associated with methane hydrate from Krishna Godavari basin.</title>
        <authorList>
            <person name="Honkalas V.S."/>
            <person name="Dabir A.P."/>
            <person name="Arora P."/>
            <person name="Dhakephalkar P.K."/>
        </authorList>
    </citation>
    <scope>NUCLEOTIDE SEQUENCE [LARGE SCALE GENOMIC DNA]</scope>
    <source>
        <strain evidence="6 7">152B</strain>
    </source>
</reference>
<dbReference type="GO" id="GO:0051536">
    <property type="term" value="F:iron-sulfur cluster binding"/>
    <property type="evidence" value="ECO:0007669"/>
    <property type="project" value="UniProtKB-KW"/>
</dbReference>
<dbReference type="InterPro" id="IPR050377">
    <property type="entry name" value="Radical_SAM_PqqE_MftC-like"/>
</dbReference>
<dbReference type="GO" id="GO:0003824">
    <property type="term" value="F:catalytic activity"/>
    <property type="evidence" value="ECO:0007669"/>
    <property type="project" value="InterPro"/>
</dbReference>
<dbReference type="GO" id="GO:0046872">
    <property type="term" value="F:metal ion binding"/>
    <property type="evidence" value="ECO:0007669"/>
    <property type="project" value="UniProtKB-KW"/>
</dbReference>
<dbReference type="Pfam" id="PF04055">
    <property type="entry name" value="Radical_SAM"/>
    <property type="match status" value="1"/>
</dbReference>
<dbReference type="SUPFAM" id="SSF102114">
    <property type="entry name" value="Radical SAM enzymes"/>
    <property type="match status" value="1"/>
</dbReference>
<evidence type="ECO:0000256" key="3">
    <source>
        <dbReference type="ARBA" id="ARBA00023004"/>
    </source>
</evidence>
<evidence type="ECO:0000256" key="1">
    <source>
        <dbReference type="ARBA" id="ARBA00022691"/>
    </source>
</evidence>
<evidence type="ECO:0000256" key="4">
    <source>
        <dbReference type="ARBA" id="ARBA00023014"/>
    </source>
</evidence>
<dbReference type="PANTHER" id="PTHR11228:SF7">
    <property type="entry name" value="PQQA PEPTIDE CYCLASE"/>
    <property type="match status" value="1"/>
</dbReference>
<evidence type="ECO:0000259" key="5">
    <source>
        <dbReference type="Pfam" id="PF04055"/>
    </source>
</evidence>
<keyword evidence="4" id="KW-0411">Iron-sulfur</keyword>
<comment type="caution">
    <text evidence="6">The sequence shown here is derived from an EMBL/GenBank/DDBJ whole genome shotgun (WGS) entry which is preliminary data.</text>
</comment>
<dbReference type="Gene3D" id="3.20.20.70">
    <property type="entry name" value="Aldolase class I"/>
    <property type="match status" value="1"/>
</dbReference>
<evidence type="ECO:0000256" key="2">
    <source>
        <dbReference type="ARBA" id="ARBA00022723"/>
    </source>
</evidence>
<evidence type="ECO:0000313" key="6">
    <source>
        <dbReference type="EMBL" id="KEZ91941.1"/>
    </source>
</evidence>
<dbReference type="RefSeq" id="WP_038276834.1">
    <property type="nucleotide sequence ID" value="NZ_JPME01000001.1"/>
</dbReference>
<dbReference type="PANTHER" id="PTHR11228">
    <property type="entry name" value="RADICAL SAM DOMAIN PROTEIN"/>
    <property type="match status" value="1"/>
</dbReference>
<dbReference type="InterPro" id="IPR007197">
    <property type="entry name" value="rSAM"/>
</dbReference>
<dbReference type="CDD" id="cd01335">
    <property type="entry name" value="Radical_SAM"/>
    <property type="match status" value="1"/>
</dbReference>
<dbReference type="OrthoDB" id="1854625at2"/>
<dbReference type="InterPro" id="IPR013785">
    <property type="entry name" value="Aldolase_TIM"/>
</dbReference>
<accession>A0A084JSK7</accession>
<dbReference type="InterPro" id="IPR058240">
    <property type="entry name" value="rSAM_sf"/>
</dbReference>